<dbReference type="GO" id="GO:0005829">
    <property type="term" value="C:cytosol"/>
    <property type="evidence" value="ECO:0007669"/>
    <property type="project" value="TreeGrafter"/>
</dbReference>
<evidence type="ECO:0000313" key="3">
    <source>
        <dbReference type="Proteomes" id="UP000645257"/>
    </source>
</evidence>
<dbReference type="SMART" id="SM00260">
    <property type="entry name" value="CheW"/>
    <property type="match status" value="2"/>
</dbReference>
<dbReference type="InterPro" id="IPR039315">
    <property type="entry name" value="CheW"/>
</dbReference>
<dbReference type="AlphaFoldDB" id="A0A918P3W3"/>
<organism evidence="2 3">
    <name type="scientific">Paludibacterium paludis</name>
    <dbReference type="NCBI Taxonomy" id="1225769"/>
    <lineage>
        <taxon>Bacteria</taxon>
        <taxon>Pseudomonadati</taxon>
        <taxon>Pseudomonadota</taxon>
        <taxon>Betaproteobacteria</taxon>
        <taxon>Neisseriales</taxon>
        <taxon>Chromobacteriaceae</taxon>
        <taxon>Paludibacterium</taxon>
    </lineage>
</organism>
<sequence length="483" mass="51103">MSASRYGVFSVGESLLALEIHALREVVPCPALEAMPGAHPGLKGQFSLRGTPIPVLDLRELMPACSGDAALCNVVIVATHNRLFGLLASGIDQVVECETHALIDADTTGILCAGFTLPSESRPVSVIAADRLAALPGLPCVEIDGASEEHDAGEMTESPPLMLMESGGVPLAMDATAVHTIILSPQIEDSPMKSGFCLGILRYSGLQIPVINLLGAIGLGRLPTRPDQAFIIKYPDGFIAFTVETIFDVAPIRQAKPVPIPRSAFADPDCIIGGVSAEHLPYDSLARQRCAQGHFLVVSDRTLGQREALVALARMTMPDKNSHDGTARRAAEKQNGRLVQVLTVDANGEVACPIDVITQIIPWSEHKMLLGLGCDHAGLIISREQAIPTYCLSKLLGVPLSPSTDTASVLVVKSEQGQVGFAVPRLITIDSGRLIEEETACATQAHPGNRNPSLAHITLGQGGSERILVVIDLIAMANDLLAH</sequence>
<dbReference type="GO" id="GO:0007165">
    <property type="term" value="P:signal transduction"/>
    <property type="evidence" value="ECO:0007669"/>
    <property type="project" value="InterPro"/>
</dbReference>
<protein>
    <recommendedName>
        <fullName evidence="1">CheW-like domain-containing protein</fullName>
    </recommendedName>
</protein>
<dbReference type="PANTHER" id="PTHR22617">
    <property type="entry name" value="CHEMOTAXIS SENSOR HISTIDINE KINASE-RELATED"/>
    <property type="match status" value="1"/>
</dbReference>
<dbReference type="PANTHER" id="PTHR22617:SF23">
    <property type="entry name" value="CHEMOTAXIS PROTEIN CHEW"/>
    <property type="match status" value="1"/>
</dbReference>
<reference evidence="2" key="2">
    <citation type="submission" date="2020-09" db="EMBL/GenBank/DDBJ databases">
        <authorList>
            <person name="Sun Q."/>
            <person name="Kim S."/>
        </authorList>
    </citation>
    <scope>NUCLEOTIDE SEQUENCE</scope>
    <source>
        <strain evidence="2">KCTC 32182</strain>
    </source>
</reference>
<dbReference type="RefSeq" id="WP_189534470.1">
    <property type="nucleotide sequence ID" value="NZ_BMYX01000013.1"/>
</dbReference>
<evidence type="ECO:0000313" key="2">
    <source>
        <dbReference type="EMBL" id="GGY19129.1"/>
    </source>
</evidence>
<name>A0A918P3W3_9NEIS</name>
<keyword evidence="3" id="KW-1185">Reference proteome</keyword>
<dbReference type="InterPro" id="IPR036061">
    <property type="entry name" value="CheW-like_dom_sf"/>
</dbReference>
<dbReference type="InterPro" id="IPR002545">
    <property type="entry name" value="CheW-lke_dom"/>
</dbReference>
<feature type="domain" description="CheW-like" evidence="1">
    <location>
        <begin position="3"/>
        <end position="138"/>
    </location>
</feature>
<proteinExistence type="predicted"/>
<reference evidence="2" key="1">
    <citation type="journal article" date="2014" name="Int. J. Syst. Evol. Microbiol.">
        <title>Complete genome sequence of Corynebacterium casei LMG S-19264T (=DSM 44701T), isolated from a smear-ripened cheese.</title>
        <authorList>
            <consortium name="US DOE Joint Genome Institute (JGI-PGF)"/>
            <person name="Walter F."/>
            <person name="Albersmeier A."/>
            <person name="Kalinowski J."/>
            <person name="Ruckert C."/>
        </authorList>
    </citation>
    <scope>NUCLEOTIDE SEQUENCE</scope>
    <source>
        <strain evidence="2">KCTC 32182</strain>
    </source>
</reference>
<dbReference type="PROSITE" id="PS50851">
    <property type="entry name" value="CHEW"/>
    <property type="match status" value="2"/>
</dbReference>
<dbReference type="Pfam" id="PF01584">
    <property type="entry name" value="CheW"/>
    <property type="match status" value="3"/>
</dbReference>
<dbReference type="GO" id="GO:0006935">
    <property type="term" value="P:chemotaxis"/>
    <property type="evidence" value="ECO:0007669"/>
    <property type="project" value="InterPro"/>
</dbReference>
<accession>A0A918P3W3</accession>
<evidence type="ECO:0000259" key="1">
    <source>
        <dbReference type="PROSITE" id="PS50851"/>
    </source>
</evidence>
<dbReference type="SUPFAM" id="SSF50341">
    <property type="entry name" value="CheW-like"/>
    <property type="match status" value="3"/>
</dbReference>
<comment type="caution">
    <text evidence="2">The sequence shown here is derived from an EMBL/GenBank/DDBJ whole genome shotgun (WGS) entry which is preliminary data.</text>
</comment>
<dbReference type="Gene3D" id="2.40.50.180">
    <property type="entry name" value="CheA-289, Domain 4"/>
    <property type="match status" value="3"/>
</dbReference>
<dbReference type="Proteomes" id="UP000645257">
    <property type="component" value="Unassembled WGS sequence"/>
</dbReference>
<gene>
    <name evidence="2" type="ORF">GCM10011289_23230</name>
</gene>
<feature type="domain" description="CheW-like" evidence="1">
    <location>
        <begin position="338"/>
        <end position="482"/>
    </location>
</feature>
<dbReference type="EMBL" id="BMYX01000013">
    <property type="protein sequence ID" value="GGY19129.1"/>
    <property type="molecule type" value="Genomic_DNA"/>
</dbReference>